<organism evidence="1 2">
    <name type="scientific">Pisolithus tinctorius Marx 270</name>
    <dbReference type="NCBI Taxonomy" id="870435"/>
    <lineage>
        <taxon>Eukaryota</taxon>
        <taxon>Fungi</taxon>
        <taxon>Dikarya</taxon>
        <taxon>Basidiomycota</taxon>
        <taxon>Agaricomycotina</taxon>
        <taxon>Agaricomycetes</taxon>
        <taxon>Agaricomycetidae</taxon>
        <taxon>Boletales</taxon>
        <taxon>Sclerodermatineae</taxon>
        <taxon>Pisolithaceae</taxon>
        <taxon>Pisolithus</taxon>
    </lineage>
</organism>
<dbReference type="EMBL" id="KN831995">
    <property type="protein sequence ID" value="KIO00516.1"/>
    <property type="molecule type" value="Genomic_DNA"/>
</dbReference>
<proteinExistence type="predicted"/>
<gene>
    <name evidence="1" type="ORF">M404DRAFT_1003791</name>
</gene>
<accession>A0A0C3NYZ9</accession>
<dbReference type="InParanoid" id="A0A0C3NYZ9"/>
<evidence type="ECO:0000313" key="1">
    <source>
        <dbReference type="EMBL" id="KIO00516.1"/>
    </source>
</evidence>
<keyword evidence="2" id="KW-1185">Reference proteome</keyword>
<evidence type="ECO:0000313" key="2">
    <source>
        <dbReference type="Proteomes" id="UP000054217"/>
    </source>
</evidence>
<dbReference type="AlphaFoldDB" id="A0A0C3NYZ9"/>
<name>A0A0C3NYZ9_PISTI</name>
<reference evidence="2" key="2">
    <citation type="submission" date="2015-01" db="EMBL/GenBank/DDBJ databases">
        <title>Evolutionary Origins and Diversification of the Mycorrhizal Mutualists.</title>
        <authorList>
            <consortium name="DOE Joint Genome Institute"/>
            <consortium name="Mycorrhizal Genomics Consortium"/>
            <person name="Kohler A."/>
            <person name="Kuo A."/>
            <person name="Nagy L.G."/>
            <person name="Floudas D."/>
            <person name="Copeland A."/>
            <person name="Barry K.W."/>
            <person name="Cichocki N."/>
            <person name="Veneault-Fourrey C."/>
            <person name="LaButti K."/>
            <person name="Lindquist E.A."/>
            <person name="Lipzen A."/>
            <person name="Lundell T."/>
            <person name="Morin E."/>
            <person name="Murat C."/>
            <person name="Riley R."/>
            <person name="Ohm R."/>
            <person name="Sun H."/>
            <person name="Tunlid A."/>
            <person name="Henrissat B."/>
            <person name="Grigoriev I.V."/>
            <person name="Hibbett D.S."/>
            <person name="Martin F."/>
        </authorList>
    </citation>
    <scope>NUCLEOTIDE SEQUENCE [LARGE SCALE GENOMIC DNA]</scope>
    <source>
        <strain evidence="2">Marx 270</strain>
    </source>
</reference>
<sequence length="104" mass="12303">MYECTLLECERGREQEDEDKEEEGGELLVEHEYECLQVQYCFKLWAYVWTGTNSSFKHVYEAVRVCECECERWCEGDLPWVCGHLDCGCARGELRECSADERRD</sequence>
<protein>
    <submittedName>
        <fullName evidence="1">Uncharacterized protein</fullName>
    </submittedName>
</protein>
<dbReference type="Proteomes" id="UP000054217">
    <property type="component" value="Unassembled WGS sequence"/>
</dbReference>
<dbReference type="HOGENOM" id="CLU_2251175_0_0_1"/>
<reference evidence="1 2" key="1">
    <citation type="submission" date="2014-04" db="EMBL/GenBank/DDBJ databases">
        <authorList>
            <consortium name="DOE Joint Genome Institute"/>
            <person name="Kuo A."/>
            <person name="Kohler A."/>
            <person name="Costa M.D."/>
            <person name="Nagy L.G."/>
            <person name="Floudas D."/>
            <person name="Copeland A."/>
            <person name="Barry K.W."/>
            <person name="Cichocki N."/>
            <person name="Veneault-Fourrey C."/>
            <person name="LaButti K."/>
            <person name="Lindquist E.A."/>
            <person name="Lipzen A."/>
            <person name="Lundell T."/>
            <person name="Morin E."/>
            <person name="Murat C."/>
            <person name="Sun H."/>
            <person name="Tunlid A."/>
            <person name="Henrissat B."/>
            <person name="Grigoriev I.V."/>
            <person name="Hibbett D.S."/>
            <person name="Martin F."/>
            <person name="Nordberg H.P."/>
            <person name="Cantor M.N."/>
            <person name="Hua S.X."/>
        </authorList>
    </citation>
    <scope>NUCLEOTIDE SEQUENCE [LARGE SCALE GENOMIC DNA]</scope>
    <source>
        <strain evidence="1 2">Marx 270</strain>
    </source>
</reference>